<dbReference type="InterPro" id="IPR013216">
    <property type="entry name" value="Methyltransf_11"/>
</dbReference>
<dbReference type="GO" id="GO:0008757">
    <property type="term" value="F:S-adenosylmethionine-dependent methyltransferase activity"/>
    <property type="evidence" value="ECO:0007669"/>
    <property type="project" value="InterPro"/>
</dbReference>
<keyword evidence="2" id="KW-0489">Methyltransferase</keyword>
<name>A0A4R3YCS6_9PROT</name>
<dbReference type="Proteomes" id="UP000295367">
    <property type="component" value="Unassembled WGS sequence"/>
</dbReference>
<dbReference type="EMBL" id="SMCO01000001">
    <property type="protein sequence ID" value="TCV90265.1"/>
    <property type="molecule type" value="Genomic_DNA"/>
</dbReference>
<feature type="domain" description="Methyltransferase type 11" evidence="1">
    <location>
        <begin position="39"/>
        <end position="124"/>
    </location>
</feature>
<gene>
    <name evidence="2" type="ORF">EDC63_101235</name>
</gene>
<dbReference type="PANTHER" id="PTHR43591:SF24">
    <property type="entry name" value="2-METHOXY-6-POLYPRENYL-1,4-BENZOQUINOL METHYLASE, MITOCHONDRIAL"/>
    <property type="match status" value="1"/>
</dbReference>
<dbReference type="RefSeq" id="WP_124947769.1">
    <property type="nucleotide sequence ID" value="NZ_BHVT01000073.1"/>
</dbReference>
<dbReference type="AlphaFoldDB" id="A0A4R3YCS6"/>
<sequence length="214" mass="23814">MTPDTYDAWYLTPRGNWIGQTEYQLIRALLQAEPGSSIVDVGCGTGYFTRRFVRDGIRVTGLDPNQAMVDYAYLHRVADERYIRGDAVALPFSDRSFKYCSAITSLCFIKDQTLAVSEMVRVTESRIALGLLNRHSLLFQQKGKNGGSGAYKGAHWHSVSEVPQLFLGLPVTNLQIRSAIYLPGGNIMARSIEAIMYHRLPLGGFLIVTGDIIH</sequence>
<proteinExistence type="predicted"/>
<organism evidence="2 3">
    <name type="scientific">Sulfurirhabdus autotrophica</name>
    <dbReference type="NCBI Taxonomy" id="1706046"/>
    <lineage>
        <taxon>Bacteria</taxon>
        <taxon>Pseudomonadati</taxon>
        <taxon>Pseudomonadota</taxon>
        <taxon>Betaproteobacteria</taxon>
        <taxon>Nitrosomonadales</taxon>
        <taxon>Sulfuricellaceae</taxon>
        <taxon>Sulfurirhabdus</taxon>
    </lineage>
</organism>
<dbReference type="OrthoDB" id="6006151at2"/>
<evidence type="ECO:0000313" key="2">
    <source>
        <dbReference type="EMBL" id="TCV90265.1"/>
    </source>
</evidence>
<evidence type="ECO:0000313" key="3">
    <source>
        <dbReference type="Proteomes" id="UP000295367"/>
    </source>
</evidence>
<keyword evidence="2" id="KW-0808">Transferase</keyword>
<protein>
    <submittedName>
        <fullName evidence="2">Methyltransferase family protein</fullName>
    </submittedName>
</protein>
<dbReference type="PANTHER" id="PTHR43591">
    <property type="entry name" value="METHYLTRANSFERASE"/>
    <property type="match status" value="1"/>
</dbReference>
<comment type="caution">
    <text evidence="2">The sequence shown here is derived from an EMBL/GenBank/DDBJ whole genome shotgun (WGS) entry which is preliminary data.</text>
</comment>
<dbReference type="CDD" id="cd02440">
    <property type="entry name" value="AdoMet_MTases"/>
    <property type="match status" value="1"/>
</dbReference>
<dbReference type="GO" id="GO:0032259">
    <property type="term" value="P:methylation"/>
    <property type="evidence" value="ECO:0007669"/>
    <property type="project" value="UniProtKB-KW"/>
</dbReference>
<accession>A0A4R3YCS6</accession>
<evidence type="ECO:0000259" key="1">
    <source>
        <dbReference type="Pfam" id="PF08241"/>
    </source>
</evidence>
<dbReference type="Pfam" id="PF08241">
    <property type="entry name" value="Methyltransf_11"/>
    <property type="match status" value="1"/>
</dbReference>
<keyword evidence="3" id="KW-1185">Reference proteome</keyword>
<reference evidence="2 3" key="1">
    <citation type="submission" date="2019-03" db="EMBL/GenBank/DDBJ databases">
        <title>Genomic Encyclopedia of Type Strains, Phase IV (KMG-IV): sequencing the most valuable type-strain genomes for metagenomic binning, comparative biology and taxonomic classification.</title>
        <authorList>
            <person name="Goeker M."/>
        </authorList>
    </citation>
    <scope>NUCLEOTIDE SEQUENCE [LARGE SCALE GENOMIC DNA]</scope>
    <source>
        <strain evidence="2 3">DSM 100309</strain>
    </source>
</reference>
<dbReference type="InterPro" id="IPR029063">
    <property type="entry name" value="SAM-dependent_MTases_sf"/>
</dbReference>
<dbReference type="SUPFAM" id="SSF53335">
    <property type="entry name" value="S-adenosyl-L-methionine-dependent methyltransferases"/>
    <property type="match status" value="1"/>
</dbReference>
<dbReference type="Gene3D" id="3.40.50.150">
    <property type="entry name" value="Vaccinia Virus protein VP39"/>
    <property type="match status" value="1"/>
</dbReference>